<evidence type="ECO:0000256" key="4">
    <source>
        <dbReference type="PROSITE-ProRule" id="PRU00810"/>
    </source>
</evidence>
<dbReference type="EMBL" id="CM004389">
    <property type="protein sequence ID" value="OAY55330.1"/>
    <property type="molecule type" value="Genomic_DNA"/>
</dbReference>
<protein>
    <recommendedName>
        <fullName evidence="8">Histone deacetylase interacting domain-containing protein</fullName>
    </recommendedName>
</protein>
<organism evidence="6 7">
    <name type="scientific">Manihot esculenta</name>
    <name type="common">Cassava</name>
    <name type="synonym">Jatropha manihot</name>
    <dbReference type="NCBI Taxonomy" id="3983"/>
    <lineage>
        <taxon>Eukaryota</taxon>
        <taxon>Viridiplantae</taxon>
        <taxon>Streptophyta</taxon>
        <taxon>Embryophyta</taxon>
        <taxon>Tracheophyta</taxon>
        <taxon>Spermatophyta</taxon>
        <taxon>Magnoliopsida</taxon>
        <taxon>eudicotyledons</taxon>
        <taxon>Gunneridae</taxon>
        <taxon>Pentapetalae</taxon>
        <taxon>rosids</taxon>
        <taxon>fabids</taxon>
        <taxon>Malpighiales</taxon>
        <taxon>Euphorbiaceae</taxon>
        <taxon>Crotonoideae</taxon>
        <taxon>Manihoteae</taxon>
        <taxon>Manihot</taxon>
    </lineage>
</organism>
<dbReference type="Gramene" id="Manes.03G145800.1.v8.1">
    <property type="protein sequence ID" value="Manes.03G145800.1.v8.1.CDS"/>
    <property type="gene ID" value="Manes.03G145800.v8.1"/>
</dbReference>
<dbReference type="AlphaFoldDB" id="A0A251LQA7"/>
<dbReference type="Gene3D" id="1.20.1160.11">
    <property type="entry name" value="Paired amphipathic helix"/>
    <property type="match status" value="1"/>
</dbReference>
<feature type="compositionally biased region" description="Basic and acidic residues" evidence="5">
    <location>
        <begin position="203"/>
        <end position="229"/>
    </location>
</feature>
<dbReference type="PROSITE" id="PS51477">
    <property type="entry name" value="PAH"/>
    <property type="match status" value="1"/>
</dbReference>
<dbReference type="Gramene" id="Manes.03G145800.3.v8.1">
    <property type="protein sequence ID" value="Manes.03G145800.3.v8.1.CDS"/>
    <property type="gene ID" value="Manes.03G145800.v8.1"/>
</dbReference>
<dbReference type="PANTHER" id="PTHR12346:SF0">
    <property type="entry name" value="SIN3A, ISOFORM G"/>
    <property type="match status" value="1"/>
</dbReference>
<accession>A0A251LQA7</accession>
<dbReference type="SUPFAM" id="SSF47762">
    <property type="entry name" value="PAH2 domain"/>
    <property type="match status" value="1"/>
</dbReference>
<keyword evidence="3 4" id="KW-0539">Nucleus</keyword>
<evidence type="ECO:0000313" key="6">
    <source>
        <dbReference type="EMBL" id="OAY55329.1"/>
    </source>
</evidence>
<dbReference type="GO" id="GO:0003714">
    <property type="term" value="F:transcription corepressor activity"/>
    <property type="evidence" value="ECO:0007669"/>
    <property type="project" value="InterPro"/>
</dbReference>
<dbReference type="InterPro" id="IPR039774">
    <property type="entry name" value="Sin3-like"/>
</dbReference>
<evidence type="ECO:0000313" key="7">
    <source>
        <dbReference type="Proteomes" id="UP000091857"/>
    </source>
</evidence>
<dbReference type="GO" id="GO:0005634">
    <property type="term" value="C:nucleus"/>
    <property type="evidence" value="ECO:0007669"/>
    <property type="project" value="UniProtKB-SubCell"/>
</dbReference>
<comment type="subcellular location">
    <subcellularLocation>
        <location evidence="1 4">Nucleus</location>
    </subcellularLocation>
</comment>
<evidence type="ECO:0008006" key="8">
    <source>
        <dbReference type="Google" id="ProtNLM"/>
    </source>
</evidence>
<proteinExistence type="predicted"/>
<keyword evidence="7" id="KW-1185">Reference proteome</keyword>
<name>A0A251LQA7_MANES</name>
<keyword evidence="2" id="KW-0678">Repressor</keyword>
<dbReference type="STRING" id="3983.A0A251LQA7"/>
<dbReference type="Gramene" id="Manes.03G145800.4.v8.1">
    <property type="protein sequence ID" value="Manes.03G145800.4.v8.1.CDS"/>
    <property type="gene ID" value="Manes.03G145800.v8.1"/>
</dbReference>
<dbReference type="PANTHER" id="PTHR12346">
    <property type="entry name" value="SIN3B-RELATED"/>
    <property type="match status" value="1"/>
</dbReference>
<dbReference type="InterPro" id="IPR003822">
    <property type="entry name" value="PAH"/>
</dbReference>
<evidence type="ECO:0000256" key="3">
    <source>
        <dbReference type="ARBA" id="ARBA00023242"/>
    </source>
</evidence>
<feature type="region of interest" description="Disordered" evidence="5">
    <location>
        <begin position="203"/>
        <end position="249"/>
    </location>
</feature>
<gene>
    <name evidence="6" type="ORF">MANES_03G145800</name>
</gene>
<evidence type="ECO:0000256" key="5">
    <source>
        <dbReference type="SAM" id="MobiDB-lite"/>
    </source>
</evidence>
<dbReference type="OrthoDB" id="10265969at2759"/>
<reference evidence="6 7" key="1">
    <citation type="submission" date="2016-02" db="EMBL/GenBank/DDBJ databases">
        <title>WGS assembly of Manihot esculenta.</title>
        <authorList>
            <person name="Bredeson J.V."/>
            <person name="Prochnik S.E."/>
            <person name="Lyons J.B."/>
            <person name="Schmutz J."/>
            <person name="Grimwood J."/>
            <person name="Vrebalov J."/>
            <person name="Bart R.S."/>
            <person name="Amuge T."/>
            <person name="Ferguson M.E."/>
            <person name="Green R."/>
            <person name="Putnam N."/>
            <person name="Stites J."/>
            <person name="Rounsley S."/>
            <person name="Rokhsar D.S."/>
        </authorList>
    </citation>
    <scope>NUCLEOTIDE SEQUENCE [LARGE SCALE GENOMIC DNA]</scope>
    <source>
        <strain evidence="7">cv. AM560-2</strain>
        <tissue evidence="6">Leaf</tissue>
    </source>
</reference>
<evidence type="ECO:0000256" key="2">
    <source>
        <dbReference type="ARBA" id="ARBA00022491"/>
    </source>
</evidence>
<dbReference type="InterPro" id="IPR036600">
    <property type="entry name" value="PAH_sf"/>
</dbReference>
<dbReference type="Proteomes" id="UP000091857">
    <property type="component" value="Chromosome 3"/>
</dbReference>
<evidence type="ECO:0000256" key="1">
    <source>
        <dbReference type="ARBA" id="ARBA00004123"/>
    </source>
</evidence>
<sequence length="249" mass="28036">MKKANAVDVDPVDEETLAVASSDAAKQLLPLSPGQELDETRKFIQASNASINECDKNPEGRGEDVSQMIGSNQILPEGSQIPADNKELNNFQEAINFVNKVNLRFRHDRSVYPAFLDLLVSHRKTMVGKETNVCDLLEKVAQLFRDHEDLVEEFMRFLPDNEDGKKFRVAGVSENYPIPQSCNLPDEKLASGPSILQDYSREHKHPCEHEQGLYRREDDKGELDRKVEGSKQSTNNSALSEALEEEQLP</sequence>
<dbReference type="EMBL" id="CM004389">
    <property type="protein sequence ID" value="OAY55329.1"/>
    <property type="molecule type" value="Genomic_DNA"/>
</dbReference>
<dbReference type="Pfam" id="PF02671">
    <property type="entry name" value="PAH"/>
    <property type="match status" value="1"/>
</dbReference>